<reference evidence="3 4" key="1">
    <citation type="journal article" date="2012" name="PLoS Pathog.">
        <title>Diverse lifestyles and strategies of plant pathogenesis encoded in the genomes of eighteen Dothideomycetes fungi.</title>
        <authorList>
            <person name="Ohm R.A."/>
            <person name="Feau N."/>
            <person name="Henrissat B."/>
            <person name="Schoch C.L."/>
            <person name="Horwitz B.A."/>
            <person name="Barry K.W."/>
            <person name="Condon B.J."/>
            <person name="Copeland A.C."/>
            <person name="Dhillon B."/>
            <person name="Glaser F."/>
            <person name="Hesse C.N."/>
            <person name="Kosti I."/>
            <person name="LaButti K."/>
            <person name="Lindquist E.A."/>
            <person name="Lucas S."/>
            <person name="Salamov A.A."/>
            <person name="Bradshaw R.E."/>
            <person name="Ciuffetti L."/>
            <person name="Hamelin R.C."/>
            <person name="Kema G.H.J."/>
            <person name="Lawrence C."/>
            <person name="Scott J.A."/>
            <person name="Spatafora J.W."/>
            <person name="Turgeon B.G."/>
            <person name="de Wit P.J.G.M."/>
            <person name="Zhong S."/>
            <person name="Goodwin S.B."/>
            <person name="Grigoriev I.V."/>
        </authorList>
    </citation>
    <scope>NUCLEOTIDE SEQUENCE [LARGE SCALE GENOMIC DNA]</scope>
    <source>
        <strain evidence="3 4">SO2202</strain>
    </source>
</reference>
<protein>
    <recommendedName>
        <fullName evidence="2">DUF7918 domain-containing protein</fullName>
    </recommendedName>
</protein>
<dbReference type="Pfam" id="PF25534">
    <property type="entry name" value="DUF7918"/>
    <property type="match status" value="1"/>
</dbReference>
<feature type="region of interest" description="Disordered" evidence="1">
    <location>
        <begin position="193"/>
        <end position="234"/>
    </location>
</feature>
<feature type="compositionally biased region" description="Basic and acidic residues" evidence="1">
    <location>
        <begin position="210"/>
        <end position="234"/>
    </location>
</feature>
<feature type="compositionally biased region" description="Polar residues" evidence="1">
    <location>
        <begin position="199"/>
        <end position="208"/>
    </location>
</feature>
<keyword evidence="4" id="KW-1185">Reference proteome</keyword>
<dbReference type="AlphaFoldDB" id="M3CWN7"/>
<dbReference type="PANTHER" id="PTHR36223">
    <property type="entry name" value="BETA-LACTAMASE-TYPE TRANSPEPTIDASE FOLD DOMAIN CONTAINING PROTEIN"/>
    <property type="match status" value="1"/>
</dbReference>
<dbReference type="GeneID" id="27898817"/>
<sequence length="302" mass="33738">MAVTAVLPGVTISVVAEDRVLQEYPDVEVKDNKKTTTRYIEAVSGQTFSLEFEVTKETPMLGTYLAFHVFVDGTEVDELGLDTGYIRLYGDKGISQGRYLHGGLLQRYCFTDLNIVDHNDHVSQDLMSKLKELGTIRIEVHHKNRSSVHLPSAGFDTLLPATGAVSEKALKGQSVMQARSVEHMMSHSGAPSLLIPPGHQQQRSSSATGREVELKEEIKVKREQKSASPPRRYEEFEVGTAEMKLKIKFKREEKVNSPPRRKARRGTHVTVIELDDDGEIVSETTRPRNAPIDMSKSVPLEE</sequence>
<dbReference type="Proteomes" id="UP000016931">
    <property type="component" value="Unassembled WGS sequence"/>
</dbReference>
<dbReference type="eggNOG" id="ENOG502SAV6">
    <property type="taxonomic scope" value="Eukaryota"/>
</dbReference>
<name>M3CWN7_SPHMS</name>
<feature type="region of interest" description="Disordered" evidence="1">
    <location>
        <begin position="277"/>
        <end position="302"/>
    </location>
</feature>
<dbReference type="STRING" id="692275.M3CWN7"/>
<dbReference type="OrthoDB" id="3364132at2759"/>
<feature type="domain" description="DUF7918" evidence="2">
    <location>
        <begin position="9"/>
        <end position="178"/>
    </location>
</feature>
<evidence type="ECO:0000259" key="2">
    <source>
        <dbReference type="Pfam" id="PF25534"/>
    </source>
</evidence>
<evidence type="ECO:0000256" key="1">
    <source>
        <dbReference type="SAM" id="MobiDB-lite"/>
    </source>
</evidence>
<evidence type="ECO:0000313" key="3">
    <source>
        <dbReference type="EMBL" id="EMF08547.1"/>
    </source>
</evidence>
<dbReference type="InterPro" id="IPR057678">
    <property type="entry name" value="DUF7918"/>
</dbReference>
<proteinExistence type="predicted"/>
<dbReference type="HOGENOM" id="CLU_921866_0_0_1"/>
<gene>
    <name evidence="3" type="ORF">SEPMUDRAFT_121322</name>
</gene>
<dbReference type="EMBL" id="KB456271">
    <property type="protein sequence ID" value="EMF08547.1"/>
    <property type="molecule type" value="Genomic_DNA"/>
</dbReference>
<accession>M3CWN7</accession>
<dbReference type="RefSeq" id="XP_016756668.1">
    <property type="nucleotide sequence ID" value="XM_016901680.1"/>
</dbReference>
<evidence type="ECO:0000313" key="4">
    <source>
        <dbReference type="Proteomes" id="UP000016931"/>
    </source>
</evidence>
<dbReference type="PANTHER" id="PTHR36223:SF1">
    <property type="entry name" value="TRANSCRIPTION ELONGATION FACTOR EAF N-TERMINAL DOMAIN-CONTAINING PROTEIN"/>
    <property type="match status" value="1"/>
</dbReference>
<organism evidence="3 4">
    <name type="scientific">Sphaerulina musiva (strain SO2202)</name>
    <name type="common">Poplar stem canker fungus</name>
    <name type="synonym">Septoria musiva</name>
    <dbReference type="NCBI Taxonomy" id="692275"/>
    <lineage>
        <taxon>Eukaryota</taxon>
        <taxon>Fungi</taxon>
        <taxon>Dikarya</taxon>
        <taxon>Ascomycota</taxon>
        <taxon>Pezizomycotina</taxon>
        <taxon>Dothideomycetes</taxon>
        <taxon>Dothideomycetidae</taxon>
        <taxon>Mycosphaerellales</taxon>
        <taxon>Mycosphaerellaceae</taxon>
        <taxon>Sphaerulina</taxon>
    </lineage>
</organism>